<evidence type="ECO:0000313" key="1">
    <source>
        <dbReference type="EMBL" id="DAE03070.1"/>
    </source>
</evidence>
<sequence length="33" mass="3983">MHQLKNFLHQFAPTQKRKFAPAHFAFAPAYFYQ</sequence>
<proteinExistence type="predicted"/>
<protein>
    <submittedName>
        <fullName evidence="1">Uncharacterized protein</fullName>
    </submittedName>
</protein>
<reference evidence="1" key="1">
    <citation type="journal article" date="2021" name="Proc. Natl. Acad. Sci. U.S.A.">
        <title>A Catalog of Tens of Thousands of Viruses from Human Metagenomes Reveals Hidden Associations with Chronic Diseases.</title>
        <authorList>
            <person name="Tisza M.J."/>
            <person name="Buck C.B."/>
        </authorList>
    </citation>
    <scope>NUCLEOTIDE SEQUENCE</scope>
    <source>
        <strain evidence="1">Ct2QJ10</strain>
    </source>
</reference>
<name>A0A8S5P7K6_9CAUD</name>
<dbReference type="EMBL" id="BK015358">
    <property type="protein sequence ID" value="DAE03070.1"/>
    <property type="molecule type" value="Genomic_DNA"/>
</dbReference>
<accession>A0A8S5P7K6</accession>
<organism evidence="1">
    <name type="scientific">Siphoviridae sp. ct2QJ10</name>
    <dbReference type="NCBI Taxonomy" id="2825315"/>
    <lineage>
        <taxon>Viruses</taxon>
        <taxon>Duplodnaviria</taxon>
        <taxon>Heunggongvirae</taxon>
        <taxon>Uroviricota</taxon>
        <taxon>Caudoviricetes</taxon>
    </lineage>
</organism>